<keyword evidence="3" id="KW-1185">Reference proteome</keyword>
<feature type="region of interest" description="Disordered" evidence="1">
    <location>
        <begin position="251"/>
        <end position="336"/>
    </location>
</feature>
<organism evidence="2 3">
    <name type="scientific">Dentiscutata erythropus</name>
    <dbReference type="NCBI Taxonomy" id="1348616"/>
    <lineage>
        <taxon>Eukaryota</taxon>
        <taxon>Fungi</taxon>
        <taxon>Fungi incertae sedis</taxon>
        <taxon>Mucoromycota</taxon>
        <taxon>Glomeromycotina</taxon>
        <taxon>Glomeromycetes</taxon>
        <taxon>Diversisporales</taxon>
        <taxon>Gigasporaceae</taxon>
        <taxon>Dentiscutata</taxon>
    </lineage>
</organism>
<proteinExistence type="predicted"/>
<evidence type="ECO:0000313" key="3">
    <source>
        <dbReference type="Proteomes" id="UP000789405"/>
    </source>
</evidence>
<dbReference type="AlphaFoldDB" id="A0A9N9BZD0"/>
<name>A0A9N9BZD0_9GLOM</name>
<sequence length="336" mass="38153">MENINYNESFLDPYFSNSDGEFANEIENFPILNFETDTYQSIKNKILQQNSNDENEDYDLNDEAEENIIMFDEMTDEIILNQFSLYICVECLEDNSGHLHQRLGRGVSEFGCDSKHDDLTVILEKFGNWIQLVVKLDNKLQKQQLIWRIDSLDELVLPTLLIVQIAFKLAKINLSAKTKAEHLKEKEYPDPNNHSLFDYTTQNTSKGYFNMETCYQHGIEHMQDLLVQEVYLTKTKNSKGRVTFRPTAIEVSHISNSSQETTPEPLSNQETTPEPALNQETTPEPSPSQEPVTKSITSKSSTASSTSSRPSITGSSRPSIASKKRSPPRPGITSKT</sequence>
<dbReference type="Proteomes" id="UP000789405">
    <property type="component" value="Unassembled WGS sequence"/>
</dbReference>
<feature type="compositionally biased region" description="Low complexity" evidence="1">
    <location>
        <begin position="279"/>
        <end position="319"/>
    </location>
</feature>
<protein>
    <submittedName>
        <fullName evidence="2">23137_t:CDS:1</fullName>
    </submittedName>
</protein>
<reference evidence="2" key="1">
    <citation type="submission" date="2021-06" db="EMBL/GenBank/DDBJ databases">
        <authorList>
            <person name="Kallberg Y."/>
            <person name="Tangrot J."/>
            <person name="Rosling A."/>
        </authorList>
    </citation>
    <scope>NUCLEOTIDE SEQUENCE</scope>
    <source>
        <strain evidence="2">MA453B</strain>
    </source>
</reference>
<comment type="caution">
    <text evidence="2">The sequence shown here is derived from an EMBL/GenBank/DDBJ whole genome shotgun (WGS) entry which is preliminary data.</text>
</comment>
<dbReference type="EMBL" id="CAJVPY010003128">
    <property type="protein sequence ID" value="CAG8582387.1"/>
    <property type="molecule type" value="Genomic_DNA"/>
</dbReference>
<evidence type="ECO:0000313" key="2">
    <source>
        <dbReference type="EMBL" id="CAG8582387.1"/>
    </source>
</evidence>
<evidence type="ECO:0000256" key="1">
    <source>
        <dbReference type="SAM" id="MobiDB-lite"/>
    </source>
</evidence>
<feature type="compositionally biased region" description="Polar residues" evidence="1">
    <location>
        <begin position="253"/>
        <end position="272"/>
    </location>
</feature>
<accession>A0A9N9BZD0</accession>
<gene>
    <name evidence="2" type="ORF">DERYTH_LOCUS6756</name>
</gene>